<dbReference type="PANTHER" id="PTHR34883">
    <property type="entry name" value="SERINE-RICH PROTEIN, PUTATIVE-RELATED-RELATED"/>
    <property type="match status" value="1"/>
</dbReference>
<evidence type="ECO:0000313" key="3">
    <source>
        <dbReference type="Proteomes" id="UP001303889"/>
    </source>
</evidence>
<name>A0AAN6RQE5_9PEZI</name>
<proteinExistence type="predicted"/>
<accession>A0AAN6RQE5</accession>
<dbReference type="InterPro" id="IPR052953">
    <property type="entry name" value="Ser-rich/MCO-related"/>
</dbReference>
<feature type="chain" id="PRO_5042934459" evidence="1">
    <location>
        <begin position="20"/>
        <end position="255"/>
    </location>
</feature>
<organism evidence="2 3">
    <name type="scientific">Staphylotrichum tortipilum</name>
    <dbReference type="NCBI Taxonomy" id="2831512"/>
    <lineage>
        <taxon>Eukaryota</taxon>
        <taxon>Fungi</taxon>
        <taxon>Dikarya</taxon>
        <taxon>Ascomycota</taxon>
        <taxon>Pezizomycotina</taxon>
        <taxon>Sordariomycetes</taxon>
        <taxon>Sordariomycetidae</taxon>
        <taxon>Sordariales</taxon>
        <taxon>Chaetomiaceae</taxon>
        <taxon>Staphylotrichum</taxon>
    </lineage>
</organism>
<dbReference type="AlphaFoldDB" id="A0AAN6RQE5"/>
<gene>
    <name evidence="2" type="ORF">C8A05DRAFT_19066</name>
</gene>
<comment type="caution">
    <text evidence="2">The sequence shown here is derived from an EMBL/GenBank/DDBJ whole genome shotgun (WGS) entry which is preliminary data.</text>
</comment>
<keyword evidence="1" id="KW-0732">Signal</keyword>
<dbReference type="CDD" id="cd00920">
    <property type="entry name" value="Cupredoxin"/>
    <property type="match status" value="2"/>
</dbReference>
<dbReference type="SUPFAM" id="SSF49503">
    <property type="entry name" value="Cupredoxins"/>
    <property type="match status" value="2"/>
</dbReference>
<dbReference type="PANTHER" id="PTHR34883:SF20">
    <property type="entry name" value="PHYTOCYANIN DOMAIN-CONTAINING PROTEIN"/>
    <property type="match status" value="1"/>
</dbReference>
<reference evidence="2" key="1">
    <citation type="journal article" date="2023" name="Mol. Phylogenet. Evol.">
        <title>Genome-scale phylogeny and comparative genomics of the fungal order Sordariales.</title>
        <authorList>
            <person name="Hensen N."/>
            <person name="Bonometti L."/>
            <person name="Westerberg I."/>
            <person name="Brannstrom I.O."/>
            <person name="Guillou S."/>
            <person name="Cros-Aarteil S."/>
            <person name="Calhoun S."/>
            <person name="Haridas S."/>
            <person name="Kuo A."/>
            <person name="Mondo S."/>
            <person name="Pangilinan J."/>
            <person name="Riley R."/>
            <person name="LaButti K."/>
            <person name="Andreopoulos B."/>
            <person name="Lipzen A."/>
            <person name="Chen C."/>
            <person name="Yan M."/>
            <person name="Daum C."/>
            <person name="Ng V."/>
            <person name="Clum A."/>
            <person name="Steindorff A."/>
            <person name="Ohm R.A."/>
            <person name="Martin F."/>
            <person name="Silar P."/>
            <person name="Natvig D.O."/>
            <person name="Lalanne C."/>
            <person name="Gautier V."/>
            <person name="Ament-Velasquez S.L."/>
            <person name="Kruys A."/>
            <person name="Hutchinson M.I."/>
            <person name="Powell A.J."/>
            <person name="Barry K."/>
            <person name="Miller A.N."/>
            <person name="Grigoriev I.V."/>
            <person name="Debuchy R."/>
            <person name="Gladieux P."/>
            <person name="Hiltunen Thoren M."/>
            <person name="Johannesson H."/>
        </authorList>
    </citation>
    <scope>NUCLEOTIDE SEQUENCE</scope>
    <source>
        <strain evidence="2">CBS 103.79</strain>
    </source>
</reference>
<evidence type="ECO:0000256" key="1">
    <source>
        <dbReference type="SAM" id="SignalP"/>
    </source>
</evidence>
<evidence type="ECO:0000313" key="2">
    <source>
        <dbReference type="EMBL" id="KAK3898326.1"/>
    </source>
</evidence>
<dbReference type="Proteomes" id="UP001303889">
    <property type="component" value="Unassembled WGS sequence"/>
</dbReference>
<dbReference type="Gene3D" id="2.60.40.420">
    <property type="entry name" value="Cupredoxins - blue copper proteins"/>
    <property type="match status" value="2"/>
</dbReference>
<reference evidence="2" key="2">
    <citation type="submission" date="2023-05" db="EMBL/GenBank/DDBJ databases">
        <authorList>
            <consortium name="Lawrence Berkeley National Laboratory"/>
            <person name="Steindorff A."/>
            <person name="Hensen N."/>
            <person name="Bonometti L."/>
            <person name="Westerberg I."/>
            <person name="Brannstrom I.O."/>
            <person name="Guillou S."/>
            <person name="Cros-Aarteil S."/>
            <person name="Calhoun S."/>
            <person name="Haridas S."/>
            <person name="Kuo A."/>
            <person name="Mondo S."/>
            <person name="Pangilinan J."/>
            <person name="Riley R."/>
            <person name="Labutti K."/>
            <person name="Andreopoulos B."/>
            <person name="Lipzen A."/>
            <person name="Chen C."/>
            <person name="Yanf M."/>
            <person name="Daum C."/>
            <person name="Ng V."/>
            <person name="Clum A."/>
            <person name="Ohm R."/>
            <person name="Martin F."/>
            <person name="Silar P."/>
            <person name="Natvig D."/>
            <person name="Lalanne C."/>
            <person name="Gautier V."/>
            <person name="Ament-Velasquez S.L."/>
            <person name="Kruys A."/>
            <person name="Hutchinson M.I."/>
            <person name="Powell A.J."/>
            <person name="Barry K."/>
            <person name="Miller A.N."/>
            <person name="Grigoriev I.V."/>
            <person name="Debuchy R."/>
            <person name="Gladieux P."/>
            <person name="Thoren M.H."/>
            <person name="Johannesson H."/>
        </authorList>
    </citation>
    <scope>NUCLEOTIDE SEQUENCE</scope>
    <source>
        <strain evidence="2">CBS 103.79</strain>
    </source>
</reference>
<keyword evidence="3" id="KW-1185">Reference proteome</keyword>
<protein>
    <submittedName>
        <fullName evidence="2">Cupredoxin</fullName>
    </submittedName>
</protein>
<sequence>MGALSRLLFSLSLAASAQAAHYEVTVGKGGQLKFEPETLKAEVGDTIRYLFYAKNHSVVQSSFAAPCQPLKDGFFSAFVPSPSPDSPSRTSFTITLSDKNPKWVYCSQGDHCKKGMVHAINAPETGNTLAAYKDAAAGVVASQSPPNVPVGGVRQTTVDVGKNGLTFEPNSIIEPKGTVVSFMFHPKNHSVVQSSFDKPCQPLSSGFSSGSVPATTSPSGVEFAYTIDRDTPVWFYCGQTTGNHCQSGMVGAINA</sequence>
<dbReference type="InterPro" id="IPR008972">
    <property type="entry name" value="Cupredoxin"/>
</dbReference>
<feature type="signal peptide" evidence="1">
    <location>
        <begin position="1"/>
        <end position="19"/>
    </location>
</feature>
<dbReference type="EMBL" id="MU855956">
    <property type="protein sequence ID" value="KAK3898326.1"/>
    <property type="molecule type" value="Genomic_DNA"/>
</dbReference>
<feature type="non-terminal residue" evidence="2">
    <location>
        <position position="255"/>
    </location>
</feature>